<dbReference type="Proteomes" id="UP000828390">
    <property type="component" value="Unassembled WGS sequence"/>
</dbReference>
<organism evidence="1 2">
    <name type="scientific">Dreissena polymorpha</name>
    <name type="common">Zebra mussel</name>
    <name type="synonym">Mytilus polymorpha</name>
    <dbReference type="NCBI Taxonomy" id="45954"/>
    <lineage>
        <taxon>Eukaryota</taxon>
        <taxon>Metazoa</taxon>
        <taxon>Spiralia</taxon>
        <taxon>Lophotrochozoa</taxon>
        <taxon>Mollusca</taxon>
        <taxon>Bivalvia</taxon>
        <taxon>Autobranchia</taxon>
        <taxon>Heteroconchia</taxon>
        <taxon>Euheterodonta</taxon>
        <taxon>Imparidentia</taxon>
        <taxon>Neoheterodontei</taxon>
        <taxon>Myida</taxon>
        <taxon>Dreissenoidea</taxon>
        <taxon>Dreissenidae</taxon>
        <taxon>Dreissena</taxon>
    </lineage>
</organism>
<comment type="caution">
    <text evidence="1">The sequence shown here is derived from an EMBL/GenBank/DDBJ whole genome shotgun (WGS) entry which is preliminary data.</text>
</comment>
<dbReference type="InterPro" id="IPR051077">
    <property type="entry name" value="Ca-dependent_lectin"/>
</dbReference>
<reference evidence="1" key="1">
    <citation type="journal article" date="2019" name="bioRxiv">
        <title>The Genome of the Zebra Mussel, Dreissena polymorpha: A Resource for Invasive Species Research.</title>
        <authorList>
            <person name="McCartney M.A."/>
            <person name="Auch B."/>
            <person name="Kono T."/>
            <person name="Mallez S."/>
            <person name="Zhang Y."/>
            <person name="Obille A."/>
            <person name="Becker A."/>
            <person name="Abrahante J.E."/>
            <person name="Garbe J."/>
            <person name="Badalamenti J.P."/>
            <person name="Herman A."/>
            <person name="Mangelson H."/>
            <person name="Liachko I."/>
            <person name="Sullivan S."/>
            <person name="Sone E.D."/>
            <person name="Koren S."/>
            <person name="Silverstein K.A.T."/>
            <person name="Beckman K.B."/>
            <person name="Gohl D.M."/>
        </authorList>
    </citation>
    <scope>NUCLEOTIDE SEQUENCE</scope>
    <source>
        <strain evidence="1">Duluth1</strain>
        <tissue evidence="1">Whole animal</tissue>
    </source>
</reference>
<evidence type="ECO:0000313" key="1">
    <source>
        <dbReference type="EMBL" id="KAH3779879.1"/>
    </source>
</evidence>
<proteinExistence type="predicted"/>
<protein>
    <submittedName>
        <fullName evidence="1">Uncharacterized protein</fullName>
    </submittedName>
</protein>
<dbReference type="EMBL" id="JAIWYP010000008">
    <property type="protein sequence ID" value="KAH3779879.1"/>
    <property type="molecule type" value="Genomic_DNA"/>
</dbReference>
<accession>A0A9D4EII0</accession>
<reference evidence="1" key="2">
    <citation type="submission" date="2020-11" db="EMBL/GenBank/DDBJ databases">
        <authorList>
            <person name="McCartney M.A."/>
            <person name="Auch B."/>
            <person name="Kono T."/>
            <person name="Mallez S."/>
            <person name="Becker A."/>
            <person name="Gohl D.M."/>
            <person name="Silverstein K.A.T."/>
            <person name="Koren S."/>
            <person name="Bechman K.B."/>
            <person name="Herman A."/>
            <person name="Abrahante J.E."/>
            <person name="Garbe J."/>
        </authorList>
    </citation>
    <scope>NUCLEOTIDE SEQUENCE</scope>
    <source>
        <strain evidence="1">Duluth1</strain>
        <tissue evidence="1">Whole animal</tissue>
    </source>
</reference>
<dbReference type="PANTHER" id="PTHR24024:SF18">
    <property type="entry name" value="SHORT-CHAIN COLLAGEN C4-LIKE"/>
    <property type="match status" value="1"/>
</dbReference>
<dbReference type="PANTHER" id="PTHR24024">
    <property type="entry name" value="PULMONARY SURFACTANT-ASSOCIATED PROTEIN A"/>
    <property type="match status" value="1"/>
</dbReference>
<gene>
    <name evidence="1" type="ORF">DPMN_157687</name>
</gene>
<keyword evidence="2" id="KW-1185">Reference proteome</keyword>
<dbReference type="GO" id="GO:0005615">
    <property type="term" value="C:extracellular space"/>
    <property type="evidence" value="ECO:0007669"/>
    <property type="project" value="TreeGrafter"/>
</dbReference>
<sequence>MVPAKLTCFSGWTMEYSGYLVAGSALHEAATEYICLDGKPEMVPGKGENHNGKLMYLTEARCGSLPCPPYVNGRELTCVVCSR</sequence>
<evidence type="ECO:0000313" key="2">
    <source>
        <dbReference type="Proteomes" id="UP000828390"/>
    </source>
</evidence>
<name>A0A9D4EII0_DREPO</name>
<dbReference type="AlphaFoldDB" id="A0A9D4EII0"/>